<accession>A0A8H7TAG7</accession>
<reference evidence="2" key="1">
    <citation type="submission" date="2021-02" db="EMBL/GenBank/DDBJ databases">
        <title>Genome sequence Cadophora malorum strain M34.</title>
        <authorList>
            <person name="Stefanovic E."/>
            <person name="Vu D."/>
            <person name="Scully C."/>
            <person name="Dijksterhuis J."/>
            <person name="Roader J."/>
            <person name="Houbraken J."/>
        </authorList>
    </citation>
    <scope>NUCLEOTIDE SEQUENCE</scope>
    <source>
        <strain evidence="2">M34</strain>
    </source>
</reference>
<gene>
    <name evidence="2" type="ORF">IFR04_011629</name>
</gene>
<evidence type="ECO:0000259" key="1">
    <source>
        <dbReference type="PROSITE" id="PS50003"/>
    </source>
</evidence>
<evidence type="ECO:0000313" key="2">
    <source>
        <dbReference type="EMBL" id="KAG4415218.1"/>
    </source>
</evidence>
<dbReference type="AlphaFoldDB" id="A0A8H7TAG7"/>
<dbReference type="Proteomes" id="UP000664132">
    <property type="component" value="Unassembled WGS sequence"/>
</dbReference>
<keyword evidence="3" id="KW-1185">Reference proteome</keyword>
<organism evidence="2 3">
    <name type="scientific">Cadophora malorum</name>
    <dbReference type="NCBI Taxonomy" id="108018"/>
    <lineage>
        <taxon>Eukaryota</taxon>
        <taxon>Fungi</taxon>
        <taxon>Dikarya</taxon>
        <taxon>Ascomycota</taxon>
        <taxon>Pezizomycotina</taxon>
        <taxon>Leotiomycetes</taxon>
        <taxon>Helotiales</taxon>
        <taxon>Ploettnerulaceae</taxon>
        <taxon>Cadophora</taxon>
    </lineage>
</organism>
<protein>
    <recommendedName>
        <fullName evidence="1">PH domain-containing protein</fullName>
    </recommendedName>
</protein>
<proteinExistence type="predicted"/>
<evidence type="ECO:0000313" key="3">
    <source>
        <dbReference type="Proteomes" id="UP000664132"/>
    </source>
</evidence>
<dbReference type="OrthoDB" id="9983368at2759"/>
<sequence length="73" mass="8154">MSLQNASEEAITEWVKAFHRASDSLTTTDLGQFYTKNGSLKFANNDLLDGLDAITAVLLPLNYSIYLNMLERV</sequence>
<dbReference type="PROSITE" id="PS50003">
    <property type="entry name" value="PH_DOMAIN"/>
    <property type="match status" value="1"/>
</dbReference>
<dbReference type="InterPro" id="IPR001849">
    <property type="entry name" value="PH_domain"/>
</dbReference>
<comment type="caution">
    <text evidence="2">The sequence shown here is derived from an EMBL/GenBank/DDBJ whole genome shotgun (WGS) entry which is preliminary data.</text>
</comment>
<feature type="domain" description="PH" evidence="1">
    <location>
        <begin position="1"/>
        <end position="23"/>
    </location>
</feature>
<dbReference type="EMBL" id="JAFJYH010000230">
    <property type="protein sequence ID" value="KAG4415218.1"/>
    <property type="molecule type" value="Genomic_DNA"/>
</dbReference>
<name>A0A8H7TAG7_9HELO</name>